<keyword evidence="5 7" id="KW-1133">Transmembrane helix</keyword>
<accession>A0A6L5XA79</accession>
<sequence length="309" mass="33525">MTDEQRARAAQRCTWIGFGCNGVLSILKIVAGIVGHSGAMIADGVHSISDFLTDIIVIVFVGVSARGVNKVYRYGHGKFETFATFLIALALAVVAVMLFWTSGTKVWAALVEGRRLEAPGMIALWMALVSIATKEALYQYTHYVGMDLKSMALEANAWHHRSDALSSIATLVGIGGAIYLGHKWTILDPVAGMAVSLFIVAVAVKLAKPAVQELLEVTLPQEDLDRIGAAIASVPGVRAYHNLRCRHNGNVHIVDFHIKVDGNLTVTQAHDISTHVENRLRDKLGNVIANIHIEPYKGEPVDQNGRCDD</sequence>
<dbReference type="InterPro" id="IPR050291">
    <property type="entry name" value="CDF_Transporter"/>
</dbReference>
<dbReference type="NCBIfam" id="TIGR01297">
    <property type="entry name" value="CDF"/>
    <property type="match status" value="1"/>
</dbReference>
<evidence type="ECO:0000256" key="7">
    <source>
        <dbReference type="SAM" id="Phobius"/>
    </source>
</evidence>
<proteinExistence type="inferred from homology"/>
<protein>
    <submittedName>
        <fullName evidence="10">Cation transporter</fullName>
    </submittedName>
</protein>
<dbReference type="FunFam" id="1.20.1510.10:FF:000006">
    <property type="entry name" value="Divalent cation efflux transporter"/>
    <property type="match status" value="1"/>
</dbReference>
<evidence type="ECO:0000313" key="11">
    <source>
        <dbReference type="Proteomes" id="UP000483362"/>
    </source>
</evidence>
<dbReference type="Pfam" id="PF01545">
    <property type="entry name" value="Cation_efflux"/>
    <property type="match status" value="1"/>
</dbReference>
<evidence type="ECO:0000259" key="9">
    <source>
        <dbReference type="Pfam" id="PF16916"/>
    </source>
</evidence>
<dbReference type="AlphaFoldDB" id="A0A6L5XA79"/>
<keyword evidence="11" id="KW-1185">Reference proteome</keyword>
<dbReference type="InterPro" id="IPR058533">
    <property type="entry name" value="Cation_efflux_TM"/>
</dbReference>
<dbReference type="InterPro" id="IPR027469">
    <property type="entry name" value="Cation_efflux_TMD_sf"/>
</dbReference>
<dbReference type="SUPFAM" id="SSF160240">
    <property type="entry name" value="Cation efflux protein cytoplasmic domain-like"/>
    <property type="match status" value="1"/>
</dbReference>
<dbReference type="GO" id="GO:0016020">
    <property type="term" value="C:membrane"/>
    <property type="evidence" value="ECO:0007669"/>
    <property type="project" value="UniProtKB-SubCell"/>
</dbReference>
<evidence type="ECO:0000256" key="5">
    <source>
        <dbReference type="ARBA" id="ARBA00022989"/>
    </source>
</evidence>
<dbReference type="Proteomes" id="UP000483362">
    <property type="component" value="Unassembled WGS sequence"/>
</dbReference>
<evidence type="ECO:0000259" key="8">
    <source>
        <dbReference type="Pfam" id="PF01545"/>
    </source>
</evidence>
<feature type="transmembrane region" description="Helical" evidence="7">
    <location>
        <begin position="162"/>
        <end position="180"/>
    </location>
</feature>
<gene>
    <name evidence="10" type="ORF">FYJ29_01055</name>
</gene>
<comment type="similarity">
    <text evidence="2">Belongs to the cation diffusion facilitator (CDF) transporter (TC 2.A.4) family.</text>
</comment>
<keyword evidence="4 7" id="KW-0812">Transmembrane</keyword>
<evidence type="ECO:0000256" key="4">
    <source>
        <dbReference type="ARBA" id="ARBA00022692"/>
    </source>
</evidence>
<organism evidence="10 11">
    <name type="scientific">Sodaliphilus pleomorphus</name>
    <dbReference type="NCBI Taxonomy" id="2606626"/>
    <lineage>
        <taxon>Bacteria</taxon>
        <taxon>Pseudomonadati</taxon>
        <taxon>Bacteroidota</taxon>
        <taxon>Bacteroidia</taxon>
        <taxon>Bacteroidales</taxon>
        <taxon>Muribaculaceae</taxon>
        <taxon>Sodaliphilus</taxon>
    </lineage>
</organism>
<dbReference type="InterPro" id="IPR036837">
    <property type="entry name" value="Cation_efflux_CTD_sf"/>
</dbReference>
<keyword evidence="6 7" id="KW-0472">Membrane</keyword>
<dbReference type="InterPro" id="IPR027470">
    <property type="entry name" value="Cation_efflux_CTD"/>
</dbReference>
<dbReference type="PANTHER" id="PTHR43840:SF15">
    <property type="entry name" value="MITOCHONDRIAL METAL TRANSPORTER 1-RELATED"/>
    <property type="match status" value="1"/>
</dbReference>
<evidence type="ECO:0000313" key="10">
    <source>
        <dbReference type="EMBL" id="MSS16365.1"/>
    </source>
</evidence>
<dbReference type="Gene3D" id="3.30.70.1350">
    <property type="entry name" value="Cation efflux protein, cytoplasmic domain"/>
    <property type="match status" value="1"/>
</dbReference>
<dbReference type="SUPFAM" id="SSF161111">
    <property type="entry name" value="Cation efflux protein transmembrane domain-like"/>
    <property type="match status" value="1"/>
</dbReference>
<dbReference type="InterPro" id="IPR002524">
    <property type="entry name" value="Cation_efflux"/>
</dbReference>
<evidence type="ECO:0000256" key="6">
    <source>
        <dbReference type="ARBA" id="ARBA00023136"/>
    </source>
</evidence>
<feature type="transmembrane region" description="Helical" evidence="7">
    <location>
        <begin position="51"/>
        <end position="69"/>
    </location>
</feature>
<keyword evidence="3" id="KW-0813">Transport</keyword>
<dbReference type="EMBL" id="VULT01000001">
    <property type="protein sequence ID" value="MSS16365.1"/>
    <property type="molecule type" value="Genomic_DNA"/>
</dbReference>
<reference evidence="10 11" key="1">
    <citation type="submission" date="2019-08" db="EMBL/GenBank/DDBJ databases">
        <title>In-depth cultivation of the pig gut microbiome towards novel bacterial diversity and tailored functional studies.</title>
        <authorList>
            <person name="Wylensek D."/>
            <person name="Hitch T.C.A."/>
            <person name="Clavel T."/>
        </authorList>
    </citation>
    <scope>NUCLEOTIDE SEQUENCE [LARGE SCALE GENOMIC DNA]</scope>
    <source>
        <strain evidence="10 11">Oil-RF-744-WCA-WT-10</strain>
    </source>
</reference>
<feature type="domain" description="Cation efflux protein cytoplasmic" evidence="9">
    <location>
        <begin position="219"/>
        <end position="296"/>
    </location>
</feature>
<feature type="transmembrane region" description="Helical" evidence="7">
    <location>
        <begin position="81"/>
        <end position="102"/>
    </location>
</feature>
<dbReference type="GO" id="GO:0008324">
    <property type="term" value="F:monoatomic cation transmembrane transporter activity"/>
    <property type="evidence" value="ECO:0007669"/>
    <property type="project" value="InterPro"/>
</dbReference>
<evidence type="ECO:0000256" key="3">
    <source>
        <dbReference type="ARBA" id="ARBA00022448"/>
    </source>
</evidence>
<comment type="subcellular location">
    <subcellularLocation>
        <location evidence="1">Membrane</location>
        <topology evidence="1">Multi-pass membrane protein</topology>
    </subcellularLocation>
</comment>
<evidence type="ECO:0000256" key="1">
    <source>
        <dbReference type="ARBA" id="ARBA00004141"/>
    </source>
</evidence>
<feature type="transmembrane region" description="Helical" evidence="7">
    <location>
        <begin position="122"/>
        <end position="141"/>
    </location>
</feature>
<comment type="caution">
    <text evidence="10">The sequence shown here is derived from an EMBL/GenBank/DDBJ whole genome shotgun (WGS) entry which is preliminary data.</text>
</comment>
<dbReference type="Gene3D" id="1.20.1510.10">
    <property type="entry name" value="Cation efflux protein transmembrane domain"/>
    <property type="match status" value="1"/>
</dbReference>
<feature type="transmembrane region" description="Helical" evidence="7">
    <location>
        <begin position="12"/>
        <end position="31"/>
    </location>
</feature>
<name>A0A6L5XA79_9BACT</name>
<evidence type="ECO:0000256" key="2">
    <source>
        <dbReference type="ARBA" id="ARBA00008114"/>
    </source>
</evidence>
<dbReference type="Pfam" id="PF16916">
    <property type="entry name" value="ZT_dimer"/>
    <property type="match status" value="1"/>
</dbReference>
<dbReference type="PANTHER" id="PTHR43840">
    <property type="entry name" value="MITOCHONDRIAL METAL TRANSPORTER 1-RELATED"/>
    <property type="match status" value="1"/>
</dbReference>
<feature type="transmembrane region" description="Helical" evidence="7">
    <location>
        <begin position="186"/>
        <end position="204"/>
    </location>
</feature>
<feature type="domain" description="Cation efflux protein transmembrane" evidence="8">
    <location>
        <begin position="15"/>
        <end position="215"/>
    </location>
</feature>